<protein>
    <submittedName>
        <fullName evidence="2">Uncharacterized protein</fullName>
    </submittedName>
</protein>
<gene>
    <name evidence="2" type="ORF">ODALV1_LOCUS1097</name>
</gene>
<accession>A0ABP1PKR3</accession>
<reference evidence="2 3" key="1">
    <citation type="submission" date="2024-08" db="EMBL/GenBank/DDBJ databases">
        <authorList>
            <person name="Cucini C."/>
            <person name="Frati F."/>
        </authorList>
    </citation>
    <scope>NUCLEOTIDE SEQUENCE [LARGE SCALE GENOMIC DNA]</scope>
</reference>
<evidence type="ECO:0000313" key="2">
    <source>
        <dbReference type="EMBL" id="CAL8070152.1"/>
    </source>
</evidence>
<name>A0ABP1PKR3_9HEXA</name>
<feature type="compositionally biased region" description="Pro residues" evidence="1">
    <location>
        <begin position="10"/>
        <end position="20"/>
    </location>
</feature>
<dbReference type="Proteomes" id="UP001642540">
    <property type="component" value="Unassembled WGS sequence"/>
</dbReference>
<proteinExistence type="predicted"/>
<dbReference type="EMBL" id="CAXLJM020000004">
    <property type="protein sequence ID" value="CAL8070152.1"/>
    <property type="molecule type" value="Genomic_DNA"/>
</dbReference>
<evidence type="ECO:0000313" key="3">
    <source>
        <dbReference type="Proteomes" id="UP001642540"/>
    </source>
</evidence>
<organism evidence="2 3">
    <name type="scientific">Orchesella dallaii</name>
    <dbReference type="NCBI Taxonomy" id="48710"/>
    <lineage>
        <taxon>Eukaryota</taxon>
        <taxon>Metazoa</taxon>
        <taxon>Ecdysozoa</taxon>
        <taxon>Arthropoda</taxon>
        <taxon>Hexapoda</taxon>
        <taxon>Collembola</taxon>
        <taxon>Entomobryomorpha</taxon>
        <taxon>Entomobryoidea</taxon>
        <taxon>Orchesellidae</taxon>
        <taxon>Orchesellinae</taxon>
        <taxon>Orchesella</taxon>
    </lineage>
</organism>
<sequence>MACAVQARPEPFPDADPVPLNPNDSLKLSDVDDTAKKNPFADMYYNSEEKLKREAEWEEENDESINSIRALHDPKLQNTPHFDEPFNIKLPPSKLFLVAETLLNISTNSCPHIDKSYLQSFNKFLLTMIMMRLKFQKVEHFTKLGHYYFEVNYSYMKKCENHTRFNKFPKKIKEPDYEEYSLEVEVDDDNNTFVKEDGKLKRVKRHATHFVINIYLDFLYDIMKKACAYVALPDKSFIENFITQTSEQAVAFSNQEHIFSALQKQLAKSAPIMNQFDVCFEDTRNRLLMVNGHNINTDL</sequence>
<keyword evidence="3" id="KW-1185">Reference proteome</keyword>
<feature type="region of interest" description="Disordered" evidence="1">
    <location>
        <begin position="1"/>
        <end position="34"/>
    </location>
</feature>
<evidence type="ECO:0000256" key="1">
    <source>
        <dbReference type="SAM" id="MobiDB-lite"/>
    </source>
</evidence>
<comment type="caution">
    <text evidence="2">The sequence shown here is derived from an EMBL/GenBank/DDBJ whole genome shotgun (WGS) entry which is preliminary data.</text>
</comment>